<dbReference type="InterPro" id="IPR037232">
    <property type="entry name" value="NADH_quin_OxRdtase_su_C/D-like"/>
</dbReference>
<dbReference type="NCBIfam" id="TIGR01961">
    <property type="entry name" value="NuoC_fam"/>
    <property type="match status" value="1"/>
</dbReference>
<evidence type="ECO:0000256" key="4">
    <source>
        <dbReference type="SAM" id="MobiDB-lite"/>
    </source>
</evidence>
<dbReference type="HAMAP" id="MF_01357">
    <property type="entry name" value="NDH1_NuoC"/>
    <property type="match status" value="1"/>
</dbReference>
<dbReference type="PANTHER" id="PTHR10884">
    <property type="entry name" value="NADH DEHYDROGENASE UBIQUINONE IRON-SULFUR PROTEIN 3"/>
    <property type="match status" value="1"/>
</dbReference>
<dbReference type="GO" id="GO:0005886">
    <property type="term" value="C:plasma membrane"/>
    <property type="evidence" value="ECO:0007669"/>
    <property type="project" value="UniProtKB-SubCell"/>
</dbReference>
<evidence type="ECO:0000313" key="6">
    <source>
        <dbReference type="EMBL" id="SNB51215.1"/>
    </source>
</evidence>
<sequence length="216" mass="24283">MATDVEEAVGPAAALLQTLQERFPCPIAEGVAALGEVTLTLDVAVLLEAVRFLRDDPAMLFKVLVDICGVDYPDREQRFEVVYHLLSLKHNRRLRLKVVTDEMTPVPSIVGVYSSAGWFEREAWDMYGILFADNPDLRRILTDYGFEGHPLRKDFPLTGFVEVRYDDEQKRVVYEPVKLRQDFRSWDFLSPWEGEGGLLPGDEKAKLPDGGAGGAP</sequence>
<dbReference type="Proteomes" id="UP000197065">
    <property type="component" value="Unassembled WGS sequence"/>
</dbReference>
<comment type="function">
    <text evidence="3">NDH-1 shuttles electrons from NADH, via FMN and iron-sulfur (Fe-S) centers, to quinones in the respiratory chain. The immediate electron acceptor for the enzyme in this species is believed to be ubiquinone. Couples the redox reaction to proton translocation (for every two electrons transferred, four hydrogen ions are translocated across the cytoplasmic membrane), and thus conserves the redox energy in a proton gradient.</text>
</comment>
<gene>
    <name evidence="3" type="primary">nuoC</name>
    <name evidence="6" type="ORF">SAMN07250955_10158</name>
</gene>
<feature type="region of interest" description="Disordered" evidence="4">
    <location>
        <begin position="194"/>
        <end position="216"/>
    </location>
</feature>
<keyword evidence="3" id="KW-1278">Translocase</keyword>
<accession>A0A212PW68</accession>
<proteinExistence type="inferred from homology"/>
<protein>
    <recommendedName>
        <fullName evidence="3">NADH-quinone oxidoreductase subunit C</fullName>
        <ecNumber evidence="3">7.1.1.-</ecNumber>
    </recommendedName>
    <alternativeName>
        <fullName evidence="3">NADH dehydrogenase I subunit C</fullName>
    </alternativeName>
    <alternativeName>
        <fullName evidence="3">NDH-1 subunit C</fullName>
    </alternativeName>
</protein>
<organism evidence="6 7">
    <name type="scientific">Arboricoccus pini</name>
    <dbReference type="NCBI Taxonomy" id="1963835"/>
    <lineage>
        <taxon>Bacteria</taxon>
        <taxon>Pseudomonadati</taxon>
        <taxon>Pseudomonadota</taxon>
        <taxon>Alphaproteobacteria</taxon>
        <taxon>Geminicoccales</taxon>
        <taxon>Geminicoccaceae</taxon>
        <taxon>Arboricoccus</taxon>
    </lineage>
</organism>
<comment type="subcellular location">
    <subcellularLocation>
        <location evidence="3">Cell membrane</location>
        <topology evidence="3">Peripheral membrane protein</topology>
        <orientation evidence="3">Cytoplasmic side</orientation>
    </subcellularLocation>
</comment>
<dbReference type="InterPro" id="IPR001268">
    <property type="entry name" value="NADH_UbQ_OxRdtase_30kDa_su"/>
</dbReference>
<keyword evidence="3" id="KW-1003">Cell membrane</keyword>
<dbReference type="GO" id="GO:0050136">
    <property type="term" value="F:NADH dehydrogenase (quinone) (non-electrogenic) activity"/>
    <property type="evidence" value="ECO:0007669"/>
    <property type="project" value="UniProtKB-UniRule"/>
</dbReference>
<name>A0A212PW68_9PROT</name>
<dbReference type="InterPro" id="IPR010218">
    <property type="entry name" value="NADH_DH_suC"/>
</dbReference>
<keyword evidence="7" id="KW-1185">Reference proteome</keyword>
<dbReference type="Gene3D" id="3.30.460.80">
    <property type="entry name" value="NADH:ubiquinone oxidoreductase, 30kDa subunit"/>
    <property type="match status" value="1"/>
</dbReference>
<evidence type="ECO:0000313" key="7">
    <source>
        <dbReference type="Proteomes" id="UP000197065"/>
    </source>
</evidence>
<keyword evidence="2 3" id="KW-0813">Transport</keyword>
<reference evidence="6 7" key="1">
    <citation type="submission" date="2017-06" db="EMBL/GenBank/DDBJ databases">
        <authorList>
            <person name="Kim H.J."/>
            <person name="Triplett B.A."/>
        </authorList>
    </citation>
    <scope>NUCLEOTIDE SEQUENCE [LARGE SCALE GENOMIC DNA]</scope>
    <source>
        <strain evidence="6 7">B29T1</strain>
    </source>
</reference>
<dbReference type="EMBL" id="FYEH01000001">
    <property type="protein sequence ID" value="SNB51215.1"/>
    <property type="molecule type" value="Genomic_DNA"/>
</dbReference>
<dbReference type="EC" id="7.1.1.-" evidence="3"/>
<evidence type="ECO:0000259" key="5">
    <source>
        <dbReference type="Pfam" id="PF00329"/>
    </source>
</evidence>
<dbReference type="AlphaFoldDB" id="A0A212PW68"/>
<dbReference type="OrthoDB" id="9803286at2"/>
<comment type="subunit">
    <text evidence="3">NDH-1 is composed of 14 different subunits. Subunits NuoB, C, D, E, F, and G constitute the peripheral sector of the complex.</text>
</comment>
<dbReference type="PANTHER" id="PTHR10884:SF14">
    <property type="entry name" value="NADH DEHYDROGENASE [UBIQUINONE] IRON-SULFUR PROTEIN 3, MITOCHONDRIAL"/>
    <property type="match status" value="1"/>
</dbReference>
<dbReference type="SUPFAM" id="SSF143243">
    <property type="entry name" value="Nqo5-like"/>
    <property type="match status" value="1"/>
</dbReference>
<dbReference type="GO" id="GO:0048038">
    <property type="term" value="F:quinone binding"/>
    <property type="evidence" value="ECO:0007669"/>
    <property type="project" value="UniProtKB-KW"/>
</dbReference>
<evidence type="ECO:0000256" key="3">
    <source>
        <dbReference type="HAMAP-Rule" id="MF_01357"/>
    </source>
</evidence>
<feature type="domain" description="NADH:ubiquinone oxidoreductase 30kDa subunit" evidence="5">
    <location>
        <begin position="42"/>
        <end position="160"/>
    </location>
</feature>
<comment type="similarity">
    <text evidence="1 3">Belongs to the complex I 30 kDa subunit family.</text>
</comment>
<keyword evidence="3" id="KW-0874">Quinone</keyword>
<evidence type="ECO:0000256" key="1">
    <source>
        <dbReference type="ARBA" id="ARBA00007569"/>
    </source>
</evidence>
<evidence type="ECO:0000256" key="2">
    <source>
        <dbReference type="ARBA" id="ARBA00022448"/>
    </source>
</evidence>
<keyword evidence="3" id="KW-0830">Ubiquinone</keyword>
<dbReference type="GO" id="GO:0008137">
    <property type="term" value="F:NADH dehydrogenase (ubiquinone) activity"/>
    <property type="evidence" value="ECO:0007669"/>
    <property type="project" value="InterPro"/>
</dbReference>
<dbReference type="Pfam" id="PF00329">
    <property type="entry name" value="Complex1_30kDa"/>
    <property type="match status" value="1"/>
</dbReference>
<keyword evidence="3" id="KW-0520">NAD</keyword>
<dbReference type="NCBIfam" id="NF004730">
    <property type="entry name" value="PRK06074.1-1"/>
    <property type="match status" value="1"/>
</dbReference>
<comment type="catalytic activity">
    <reaction evidence="3">
        <text>a quinone + NADH + 5 H(+)(in) = a quinol + NAD(+) + 4 H(+)(out)</text>
        <dbReference type="Rhea" id="RHEA:57888"/>
        <dbReference type="ChEBI" id="CHEBI:15378"/>
        <dbReference type="ChEBI" id="CHEBI:24646"/>
        <dbReference type="ChEBI" id="CHEBI:57540"/>
        <dbReference type="ChEBI" id="CHEBI:57945"/>
        <dbReference type="ChEBI" id="CHEBI:132124"/>
    </reaction>
</comment>
<dbReference type="RefSeq" id="WP_088559400.1">
    <property type="nucleotide sequence ID" value="NZ_FYEH01000001.1"/>
</dbReference>
<keyword evidence="3" id="KW-0472">Membrane</keyword>
<dbReference type="NCBIfam" id="NF004733">
    <property type="entry name" value="PRK06074.1-5"/>
    <property type="match status" value="1"/>
</dbReference>